<dbReference type="FunFam" id="3.20.20.70:FF:000010">
    <property type="entry name" value="2-isopropylmalate synthase"/>
    <property type="match status" value="1"/>
</dbReference>
<dbReference type="NCBIfam" id="NF002086">
    <property type="entry name" value="PRK00915.1-3"/>
    <property type="match status" value="1"/>
</dbReference>
<dbReference type="PROSITE" id="PS00816">
    <property type="entry name" value="AIPM_HOMOCIT_SYNTH_2"/>
    <property type="match status" value="1"/>
</dbReference>
<feature type="binding site" evidence="14">
    <location>
        <position position="204"/>
    </location>
    <ligand>
        <name>Mn(2+)</name>
        <dbReference type="ChEBI" id="CHEBI:29035"/>
    </ligand>
</feature>
<evidence type="ECO:0000256" key="2">
    <source>
        <dbReference type="ARBA" id="ARBA00004689"/>
    </source>
</evidence>
<dbReference type="NCBIfam" id="TIGR00973">
    <property type="entry name" value="leuA_bact"/>
    <property type="match status" value="1"/>
</dbReference>
<dbReference type="PROSITE" id="PS00815">
    <property type="entry name" value="AIPM_HOMOCIT_SYNTH_1"/>
    <property type="match status" value="1"/>
</dbReference>
<comment type="function">
    <text evidence="13 14">Catalyzes the condensation of the acetyl group of acetyl-CoA with 3-methyl-2-oxobutanoate (2-ketoisovalerate) to form 3-carboxy-3-hydroxy-4-methylpentanoate (2-isopropylmalate).</text>
</comment>
<evidence type="ECO:0000256" key="9">
    <source>
        <dbReference type="ARBA" id="ARBA00022723"/>
    </source>
</evidence>
<evidence type="ECO:0000259" key="15">
    <source>
        <dbReference type="SMART" id="SM00917"/>
    </source>
</evidence>
<comment type="catalytic activity">
    <reaction evidence="1 14">
        <text>3-methyl-2-oxobutanoate + acetyl-CoA + H2O = (2S)-2-isopropylmalate + CoA + H(+)</text>
        <dbReference type="Rhea" id="RHEA:21524"/>
        <dbReference type="ChEBI" id="CHEBI:1178"/>
        <dbReference type="ChEBI" id="CHEBI:11851"/>
        <dbReference type="ChEBI" id="CHEBI:15377"/>
        <dbReference type="ChEBI" id="CHEBI:15378"/>
        <dbReference type="ChEBI" id="CHEBI:57287"/>
        <dbReference type="ChEBI" id="CHEBI:57288"/>
        <dbReference type="EC" id="2.3.3.13"/>
    </reaction>
</comment>
<dbReference type="Proteomes" id="UP000824988">
    <property type="component" value="Chromosome"/>
</dbReference>
<evidence type="ECO:0000256" key="10">
    <source>
        <dbReference type="ARBA" id="ARBA00023211"/>
    </source>
</evidence>
<dbReference type="AlphaFoldDB" id="A0A8D5AIR5"/>
<feature type="domain" description="2-isopropylmalate synthase LeuA allosteric (dimerisation)" evidence="15">
    <location>
        <begin position="370"/>
        <end position="501"/>
    </location>
</feature>
<dbReference type="HAMAP" id="MF_01025">
    <property type="entry name" value="LeuA_type1"/>
    <property type="match status" value="1"/>
</dbReference>
<feature type="binding site" evidence="14">
    <location>
        <position position="202"/>
    </location>
    <ligand>
        <name>Mn(2+)</name>
        <dbReference type="ChEBI" id="CHEBI:29035"/>
    </ligand>
</feature>
<dbReference type="SMART" id="SM00917">
    <property type="entry name" value="LeuA_dimer"/>
    <property type="match status" value="1"/>
</dbReference>
<evidence type="ECO:0000256" key="5">
    <source>
        <dbReference type="ARBA" id="ARBA00018198"/>
    </source>
</evidence>
<name>A0A8D5AIR5_9GAMM</name>
<dbReference type="GO" id="GO:0003852">
    <property type="term" value="F:2-isopropylmalate synthase activity"/>
    <property type="evidence" value="ECO:0007669"/>
    <property type="project" value="UniProtKB-UniRule"/>
</dbReference>
<dbReference type="InterPro" id="IPR050073">
    <property type="entry name" value="2-IPM_HCS-like"/>
</dbReference>
<dbReference type="InterPro" id="IPR002034">
    <property type="entry name" value="AIPM/Hcit_synth_CS"/>
</dbReference>
<comment type="cofactor">
    <cofactor evidence="14">
        <name>Mn(2+)</name>
        <dbReference type="ChEBI" id="CHEBI:29035"/>
    </cofactor>
</comment>
<keyword evidence="14" id="KW-0963">Cytoplasm</keyword>
<feature type="binding site" evidence="14">
    <location>
        <position position="14"/>
    </location>
    <ligand>
        <name>Mn(2+)</name>
        <dbReference type="ChEBI" id="CHEBI:29035"/>
    </ligand>
</feature>
<evidence type="ECO:0000256" key="11">
    <source>
        <dbReference type="ARBA" id="ARBA00023304"/>
    </source>
</evidence>
<dbReference type="GO" id="GO:0030145">
    <property type="term" value="F:manganese ion binding"/>
    <property type="evidence" value="ECO:0007669"/>
    <property type="project" value="UniProtKB-UniRule"/>
</dbReference>
<reference evidence="16" key="1">
    <citation type="submission" date="2019-06" db="EMBL/GenBank/DDBJ databases">
        <title>Complete genome sequence of Methylogaea oryzae strain JCM16910.</title>
        <authorList>
            <person name="Asakawa S."/>
        </authorList>
    </citation>
    <scope>NUCLEOTIDE SEQUENCE</scope>
    <source>
        <strain evidence="16">E10</strain>
    </source>
</reference>
<dbReference type="PANTHER" id="PTHR10277:SF9">
    <property type="entry name" value="2-ISOPROPYLMALATE SYNTHASE 1, CHLOROPLASTIC-RELATED"/>
    <property type="match status" value="1"/>
</dbReference>
<dbReference type="EC" id="2.3.3.13" evidence="4 14"/>
<dbReference type="RefSeq" id="WP_221047076.1">
    <property type="nucleotide sequence ID" value="NZ_AP019782.1"/>
</dbReference>
<dbReference type="PANTHER" id="PTHR10277">
    <property type="entry name" value="HOMOCITRATE SYNTHASE-RELATED"/>
    <property type="match status" value="1"/>
</dbReference>
<dbReference type="NCBIfam" id="NF002087">
    <property type="entry name" value="PRK00915.1-4"/>
    <property type="match status" value="1"/>
</dbReference>
<dbReference type="Pfam" id="PF22617">
    <property type="entry name" value="HCS_D2"/>
    <property type="match status" value="1"/>
</dbReference>
<dbReference type="InterPro" id="IPR054691">
    <property type="entry name" value="LeuA/HCS_post-cat"/>
</dbReference>
<comment type="subunit">
    <text evidence="14">Homodimer.</text>
</comment>
<evidence type="ECO:0000256" key="4">
    <source>
        <dbReference type="ARBA" id="ARBA00012973"/>
    </source>
</evidence>
<dbReference type="InterPro" id="IPR005671">
    <property type="entry name" value="LeuA_bact_synth"/>
</dbReference>
<evidence type="ECO:0000256" key="3">
    <source>
        <dbReference type="ARBA" id="ARBA00009396"/>
    </source>
</evidence>
<dbReference type="Pfam" id="PF08502">
    <property type="entry name" value="LeuA_dimer"/>
    <property type="match status" value="1"/>
</dbReference>
<feature type="region of interest" description="Regulatory domain" evidence="14">
    <location>
        <begin position="393"/>
        <end position="514"/>
    </location>
</feature>
<dbReference type="InterPro" id="IPR013709">
    <property type="entry name" value="2-isopropylmalate_synth_dimer"/>
</dbReference>
<dbReference type="KEGG" id="moz:MoryE10_22420"/>
<evidence type="ECO:0000256" key="7">
    <source>
        <dbReference type="ARBA" id="ARBA00022605"/>
    </source>
</evidence>
<organism evidence="16 17">
    <name type="scientific">Methylogaea oryzae</name>
    <dbReference type="NCBI Taxonomy" id="1295382"/>
    <lineage>
        <taxon>Bacteria</taxon>
        <taxon>Pseudomonadati</taxon>
        <taxon>Pseudomonadota</taxon>
        <taxon>Gammaproteobacteria</taxon>
        <taxon>Methylococcales</taxon>
        <taxon>Methylococcaceae</taxon>
        <taxon>Methylogaea</taxon>
    </lineage>
</organism>
<keyword evidence="7 14" id="KW-0028">Amino-acid biosynthesis</keyword>
<keyword evidence="10 14" id="KW-0464">Manganese</keyword>
<keyword evidence="6 14" id="KW-0432">Leucine biosynthesis</keyword>
<evidence type="ECO:0000256" key="1">
    <source>
        <dbReference type="ARBA" id="ARBA00000064"/>
    </source>
</evidence>
<keyword evidence="9 14" id="KW-0479">Metal-binding</keyword>
<keyword evidence="8 14" id="KW-0808">Transferase</keyword>
<dbReference type="UniPathway" id="UPA00048">
    <property type="reaction ID" value="UER00070"/>
</dbReference>
<evidence type="ECO:0000256" key="6">
    <source>
        <dbReference type="ARBA" id="ARBA00022430"/>
    </source>
</evidence>
<comment type="similarity">
    <text evidence="3 14">Belongs to the alpha-IPM synthase/homocitrate synthase family. LeuA type 1 subfamily.</text>
</comment>
<keyword evidence="11 14" id="KW-0100">Branched-chain amino acid biosynthesis</keyword>
<dbReference type="GO" id="GO:0003985">
    <property type="term" value="F:acetyl-CoA C-acetyltransferase activity"/>
    <property type="evidence" value="ECO:0007669"/>
    <property type="project" value="UniProtKB-UniRule"/>
</dbReference>
<feature type="binding site" evidence="14">
    <location>
        <position position="238"/>
    </location>
    <ligand>
        <name>Mn(2+)</name>
        <dbReference type="ChEBI" id="CHEBI:29035"/>
    </ligand>
</feature>
<dbReference type="FunFam" id="1.10.238.260:FF:000001">
    <property type="entry name" value="2-isopropylmalate synthase"/>
    <property type="match status" value="1"/>
</dbReference>
<proteinExistence type="inferred from homology"/>
<dbReference type="GO" id="GO:0005829">
    <property type="term" value="C:cytosol"/>
    <property type="evidence" value="ECO:0007669"/>
    <property type="project" value="TreeGrafter"/>
</dbReference>
<dbReference type="EMBL" id="AP019782">
    <property type="protein sequence ID" value="BBL71636.1"/>
    <property type="molecule type" value="Genomic_DNA"/>
</dbReference>
<dbReference type="Pfam" id="PF00682">
    <property type="entry name" value="HMGL-like"/>
    <property type="match status" value="1"/>
</dbReference>
<evidence type="ECO:0000313" key="16">
    <source>
        <dbReference type="EMBL" id="BBL71636.1"/>
    </source>
</evidence>
<dbReference type="GO" id="GO:0009098">
    <property type="term" value="P:L-leucine biosynthetic process"/>
    <property type="evidence" value="ECO:0007669"/>
    <property type="project" value="UniProtKB-UniRule"/>
</dbReference>
<evidence type="ECO:0000313" key="17">
    <source>
        <dbReference type="Proteomes" id="UP000824988"/>
    </source>
</evidence>
<gene>
    <name evidence="14 16" type="primary">leuA</name>
    <name evidence="16" type="ORF">MoryE10_22420</name>
</gene>
<dbReference type="CDD" id="cd07940">
    <property type="entry name" value="DRE_TIM_IPMS"/>
    <property type="match status" value="1"/>
</dbReference>
<comment type="pathway">
    <text evidence="2 14">Amino-acid biosynthesis; L-leucine biosynthesis; L-leucine from 3-methyl-2-oxobutanoate: step 1/4.</text>
</comment>
<dbReference type="FunFam" id="3.30.160.270:FF:000003">
    <property type="entry name" value="2-isopropylmalate synthase"/>
    <property type="match status" value="1"/>
</dbReference>
<sequence>MSDKLIIFDTTLRDGEQSPGASMTRDEKVRIAKALERLKVDIIEAGFPAASPGDFEAVQAVARTIKDSTVCGLARALDRDIDQAGEALKDAKRRRIHTFIATSPIHMQLKLRMEPDQVIEYAVKAVKRARQYTDDVEFSPEDAGRSEEDFLCRILEAVIDAGATTLNIPDTVGYAMPFQFGERIKNLIHRIPNSDKAIFSVHCHNDLGLAVANSLSAVLNGARQVECTINGLGERAGNAALEEVVMAVRTRRDVFACDTDIDTREIVTCSKLVSSITGFPVQPNKAIVGANAFAHESGIHQDGVLKHRETYEIMRAEDVGWTANRMVLGKHSGRNAFKTRIMELGVEFAAEADLNQAFQRFKELADKKHEIFDEDLQALITEASMESEDEKVKLVALKVCSETGEIPQASVTLKIDGVETAGVAQGSGAVDASFKAIESVLKTESTLQLYSVNSITSGTDAQGEVTVRLEKAGRIVNGQGADTDIVIASAKAYINAANRLLLPAKRQHPQVDDV</sequence>
<evidence type="ECO:0000256" key="8">
    <source>
        <dbReference type="ARBA" id="ARBA00022679"/>
    </source>
</evidence>
<keyword evidence="17" id="KW-1185">Reference proteome</keyword>
<evidence type="ECO:0000256" key="13">
    <source>
        <dbReference type="ARBA" id="ARBA00037629"/>
    </source>
</evidence>
<evidence type="ECO:0000256" key="14">
    <source>
        <dbReference type="HAMAP-Rule" id="MF_01025"/>
    </source>
</evidence>
<dbReference type="InterPro" id="IPR000891">
    <property type="entry name" value="PYR_CT"/>
</dbReference>
<evidence type="ECO:0000256" key="12">
    <source>
        <dbReference type="ARBA" id="ARBA00029993"/>
    </source>
</evidence>
<accession>A0A8D5AIR5</accession>
<protein>
    <recommendedName>
        <fullName evidence="5 14">2-isopropylmalate synthase</fullName>
        <ecNumber evidence="4 14">2.3.3.13</ecNumber>
    </recommendedName>
    <alternativeName>
        <fullName evidence="12 14">Alpha-IPM synthase</fullName>
    </alternativeName>
    <alternativeName>
        <fullName evidence="14">Alpha-isopropylmalate synthase</fullName>
    </alternativeName>
</protein>